<dbReference type="GO" id="GO:0005085">
    <property type="term" value="F:guanyl-nucleotide exchange factor activity"/>
    <property type="evidence" value="ECO:0007669"/>
    <property type="project" value="InterPro"/>
</dbReference>
<feature type="compositionally biased region" description="Basic and acidic residues" evidence="1">
    <location>
        <begin position="658"/>
        <end position="680"/>
    </location>
</feature>
<dbReference type="InterPro" id="IPR003109">
    <property type="entry name" value="GoLoco_motif"/>
</dbReference>
<dbReference type="Pfam" id="PF02188">
    <property type="entry name" value="GoLoco"/>
    <property type="match status" value="4"/>
</dbReference>
<feature type="region of interest" description="Disordered" evidence="1">
    <location>
        <begin position="461"/>
        <end position="541"/>
    </location>
</feature>
<feature type="compositionally biased region" description="Basic residues" evidence="1">
    <location>
        <begin position="586"/>
        <end position="600"/>
    </location>
</feature>
<feature type="compositionally biased region" description="Basic and acidic residues" evidence="1">
    <location>
        <begin position="502"/>
        <end position="511"/>
    </location>
</feature>
<evidence type="ECO:0000313" key="2">
    <source>
        <dbReference type="EMBL" id="TKS92092.1"/>
    </source>
</evidence>
<sequence>MATAEVDSKSKAGDTLLEKTEQDEFLNIMSYSQRGRMDEQRCELGPVKNGQIKNMQTDSHHEEFSHSLDNKKGQHLHDPRVSLPGLNHQAELPDEQQRFMNIISHGQRGRMDDQRCSLDLSKSAPCTPKHTDRKTPSIVNSGPDSEMFFNLLANTQSQRLDDQRVSLPSLPGLRNENATSASASASGGDSGYLCYMVSKVQGSRMDDQRCSLPQIPTNQCSSKQDKSASGLGPARSASFSPSSDIERPKSEDKTSQKQTLNPAEQEDFFSLMSHSQRGRMDEQRCVLNVSPQSKTQQKPSQSTALKGPDSEKFLSMLANTQGKRLDDQRVSLPSLPGIQNGGTTSTSTAAEMDASYLCYMVSKVQGSRMDEQRCSVTPVSTQSAQHKDPPISDSSDKQSQMSASVNRAKTDQNQPETSPAEQEQFLKMLSHAQSGADADAFFKIISSSQARRLDDQRVALPTLPGISGNAERKQKIDGRNTKTGTPASPSHTAVAESALAPSKKDCSDSHRAIPKSASFTPETDYQKKQNSPAQGQKDVDQPCTFPEVFLTLGAPGDNIVIPLSPVTDRPVSFNLNLVPKEDVKSRHCSPSHASPRKAHSRPSSPNPGATSEAHAETSCPHEQWKLVTSSISADDDCFSLIEKVHTAQLQKIQGGQKWKGEQGRGKGGGKKDKKDGGNKQ</sequence>
<name>A0A4V6ATF9_COLLU</name>
<feature type="region of interest" description="Disordered" evidence="1">
    <location>
        <begin position="649"/>
        <end position="680"/>
    </location>
</feature>
<dbReference type="PANTHER" id="PTHR47503:SF1">
    <property type="entry name" value="PURKINJE CELL PROTEIN 2 HOMOLOG"/>
    <property type="match status" value="1"/>
</dbReference>
<feature type="region of interest" description="Disordered" evidence="1">
    <location>
        <begin position="582"/>
        <end position="621"/>
    </location>
</feature>
<feature type="region of interest" description="Disordered" evidence="1">
    <location>
        <begin position="208"/>
        <end position="265"/>
    </location>
</feature>
<feature type="compositionally biased region" description="Polar residues" evidence="1">
    <location>
        <begin position="374"/>
        <end position="384"/>
    </location>
</feature>
<feature type="region of interest" description="Disordered" evidence="1">
    <location>
        <begin position="371"/>
        <end position="421"/>
    </location>
</feature>
<protein>
    <submittedName>
        <fullName evidence="2">G-protein-signaling modulator 1</fullName>
    </submittedName>
</protein>
<feature type="region of interest" description="Disordered" evidence="1">
    <location>
        <begin position="167"/>
        <end position="188"/>
    </location>
</feature>
<dbReference type="Proteomes" id="UP000298787">
    <property type="component" value="Chromosome 23"/>
</dbReference>
<dbReference type="InterPro" id="IPR042168">
    <property type="entry name" value="Pcp2"/>
</dbReference>
<dbReference type="InterPro" id="IPR011990">
    <property type="entry name" value="TPR-like_helical_dom_sf"/>
</dbReference>
<dbReference type="AlphaFoldDB" id="A0A4V6ATF9"/>
<organism evidence="2 3">
    <name type="scientific">Collichthys lucidus</name>
    <name type="common">Big head croaker</name>
    <name type="synonym">Sciaena lucida</name>
    <dbReference type="NCBI Taxonomy" id="240159"/>
    <lineage>
        <taxon>Eukaryota</taxon>
        <taxon>Metazoa</taxon>
        <taxon>Chordata</taxon>
        <taxon>Craniata</taxon>
        <taxon>Vertebrata</taxon>
        <taxon>Euteleostomi</taxon>
        <taxon>Actinopterygii</taxon>
        <taxon>Neopterygii</taxon>
        <taxon>Teleostei</taxon>
        <taxon>Neoteleostei</taxon>
        <taxon>Acanthomorphata</taxon>
        <taxon>Eupercaria</taxon>
        <taxon>Sciaenidae</taxon>
        <taxon>Collichthys</taxon>
    </lineage>
</organism>
<feature type="compositionally biased region" description="Basic and acidic residues" evidence="1">
    <location>
        <begin position="244"/>
        <end position="255"/>
    </location>
</feature>
<reference evidence="2 3" key="1">
    <citation type="submission" date="2019-01" db="EMBL/GenBank/DDBJ databases">
        <title>Genome Assembly of Collichthys lucidus.</title>
        <authorList>
            <person name="Cai M."/>
            <person name="Xiao S."/>
        </authorList>
    </citation>
    <scope>NUCLEOTIDE SEQUENCE [LARGE SCALE GENOMIC DNA]</scope>
    <source>
        <strain evidence="2">JT15FE1705JMU</strain>
        <tissue evidence="2">Muscle</tissue>
    </source>
</reference>
<feature type="compositionally biased region" description="Polar residues" evidence="1">
    <location>
        <begin position="397"/>
        <end position="421"/>
    </location>
</feature>
<evidence type="ECO:0000313" key="3">
    <source>
        <dbReference type="Proteomes" id="UP000298787"/>
    </source>
</evidence>
<accession>A0A4V6ATF9</accession>
<dbReference type="SMART" id="SM00390">
    <property type="entry name" value="GoLoco"/>
    <property type="match status" value="8"/>
</dbReference>
<dbReference type="PANTHER" id="PTHR47503">
    <property type="entry name" value="PURKINJE CELL PROTEIN 2"/>
    <property type="match status" value="1"/>
</dbReference>
<feature type="region of interest" description="Disordered" evidence="1">
    <location>
        <begin position="289"/>
        <end position="309"/>
    </location>
</feature>
<dbReference type="STRING" id="240159.A0A4V6ATF9"/>
<feature type="compositionally biased region" description="Low complexity" evidence="1">
    <location>
        <begin position="290"/>
        <end position="303"/>
    </location>
</feature>
<feature type="region of interest" description="Disordered" evidence="1">
    <location>
        <begin position="1"/>
        <end position="21"/>
    </location>
</feature>
<feature type="compositionally biased region" description="Basic and acidic residues" evidence="1">
    <location>
        <begin position="470"/>
        <end position="480"/>
    </location>
</feature>
<feature type="compositionally biased region" description="Basic and acidic residues" evidence="1">
    <location>
        <begin position="385"/>
        <end position="396"/>
    </location>
</feature>
<dbReference type="Gene3D" id="1.25.40.10">
    <property type="entry name" value="Tetratricopeptide repeat domain"/>
    <property type="match status" value="3"/>
</dbReference>
<dbReference type="PROSITE" id="PS50877">
    <property type="entry name" value="GOLOCO"/>
    <property type="match status" value="7"/>
</dbReference>
<feature type="region of interest" description="Disordered" evidence="1">
    <location>
        <begin position="122"/>
        <end position="142"/>
    </location>
</feature>
<evidence type="ECO:0000256" key="1">
    <source>
        <dbReference type="SAM" id="MobiDB-lite"/>
    </source>
</evidence>
<gene>
    <name evidence="2" type="ORF">D9C73_025707</name>
</gene>
<feature type="compositionally biased region" description="Polar residues" evidence="1">
    <location>
        <begin position="481"/>
        <end position="491"/>
    </location>
</feature>
<feature type="compositionally biased region" description="Polar residues" evidence="1">
    <location>
        <begin position="517"/>
        <end position="534"/>
    </location>
</feature>
<dbReference type="EMBL" id="CM014100">
    <property type="protein sequence ID" value="TKS92092.1"/>
    <property type="molecule type" value="Genomic_DNA"/>
</dbReference>
<keyword evidence="3" id="KW-1185">Reference proteome</keyword>
<proteinExistence type="predicted"/>